<name>A0ACB8D4C5_DERSI</name>
<proteinExistence type="predicted"/>
<keyword evidence="2" id="KW-1185">Reference proteome</keyword>
<protein>
    <submittedName>
        <fullName evidence="1">Uncharacterized protein</fullName>
    </submittedName>
</protein>
<evidence type="ECO:0000313" key="1">
    <source>
        <dbReference type="EMBL" id="KAH7959225.1"/>
    </source>
</evidence>
<comment type="caution">
    <text evidence="1">The sequence shown here is derived from an EMBL/GenBank/DDBJ whole genome shotgun (WGS) entry which is preliminary data.</text>
</comment>
<accession>A0ACB8D4C5</accession>
<reference evidence="1" key="1">
    <citation type="submission" date="2020-05" db="EMBL/GenBank/DDBJ databases">
        <title>Large-scale comparative analyses of tick genomes elucidate their genetic diversity and vector capacities.</title>
        <authorList>
            <person name="Jia N."/>
            <person name="Wang J."/>
            <person name="Shi W."/>
            <person name="Du L."/>
            <person name="Sun Y."/>
            <person name="Zhan W."/>
            <person name="Jiang J."/>
            <person name="Wang Q."/>
            <person name="Zhang B."/>
            <person name="Ji P."/>
            <person name="Sakyi L.B."/>
            <person name="Cui X."/>
            <person name="Yuan T."/>
            <person name="Jiang B."/>
            <person name="Yang W."/>
            <person name="Lam T.T.-Y."/>
            <person name="Chang Q."/>
            <person name="Ding S."/>
            <person name="Wang X."/>
            <person name="Zhu J."/>
            <person name="Ruan X."/>
            <person name="Zhao L."/>
            <person name="Wei J."/>
            <person name="Que T."/>
            <person name="Du C."/>
            <person name="Cheng J."/>
            <person name="Dai P."/>
            <person name="Han X."/>
            <person name="Huang E."/>
            <person name="Gao Y."/>
            <person name="Liu J."/>
            <person name="Shao H."/>
            <person name="Ye R."/>
            <person name="Li L."/>
            <person name="Wei W."/>
            <person name="Wang X."/>
            <person name="Wang C."/>
            <person name="Yang T."/>
            <person name="Huo Q."/>
            <person name="Li W."/>
            <person name="Guo W."/>
            <person name="Chen H."/>
            <person name="Zhou L."/>
            <person name="Ni X."/>
            <person name="Tian J."/>
            <person name="Zhou Y."/>
            <person name="Sheng Y."/>
            <person name="Liu T."/>
            <person name="Pan Y."/>
            <person name="Xia L."/>
            <person name="Li J."/>
            <person name="Zhao F."/>
            <person name="Cao W."/>
        </authorList>
    </citation>
    <scope>NUCLEOTIDE SEQUENCE</scope>
    <source>
        <strain evidence="1">Dsil-2018</strain>
    </source>
</reference>
<gene>
    <name evidence="1" type="ORF">HPB49_009421</name>
</gene>
<organism evidence="1 2">
    <name type="scientific">Dermacentor silvarum</name>
    <name type="common">Tick</name>
    <dbReference type="NCBI Taxonomy" id="543639"/>
    <lineage>
        <taxon>Eukaryota</taxon>
        <taxon>Metazoa</taxon>
        <taxon>Ecdysozoa</taxon>
        <taxon>Arthropoda</taxon>
        <taxon>Chelicerata</taxon>
        <taxon>Arachnida</taxon>
        <taxon>Acari</taxon>
        <taxon>Parasitiformes</taxon>
        <taxon>Ixodida</taxon>
        <taxon>Ixodoidea</taxon>
        <taxon>Ixodidae</taxon>
        <taxon>Rhipicephalinae</taxon>
        <taxon>Dermacentor</taxon>
    </lineage>
</organism>
<evidence type="ECO:0000313" key="2">
    <source>
        <dbReference type="Proteomes" id="UP000821865"/>
    </source>
</evidence>
<dbReference type="Proteomes" id="UP000821865">
    <property type="component" value="Chromosome 3"/>
</dbReference>
<dbReference type="EMBL" id="CM023472">
    <property type="protein sequence ID" value="KAH7959225.1"/>
    <property type="molecule type" value="Genomic_DNA"/>
</dbReference>
<sequence>MSKIQTKTTIATPATREILACVGKEDSQDMEVVEGRKPKRKNAARRSWRNIHDSLSRQRQHPSAPENPAVTQKTQSRAEAKPPPVPRSDYKIIVRVRGGLKCAANHPCTLSQIILKASGLSISDRTSSDQIRVNTVNHAVLINTPDMGRVDLYHNIKNLQFNGTPHEVATHVANPVDTCRGSIRLPPDYSEDDIASTPHSCNPTLTIGSARRLCNTETILVIFQGKIIHFYVNYDGCSLRCRPIRQKVGACTRCHEIGHHQDVCTNDTETLCPKCGMKDAPMHHECHPICVAQTKHFIHQPDFQSRPHSRLKSAKKSQQKQGTRASLRKPRRRLANPITKPSSRQLLAQTTPGKLG</sequence>